<evidence type="ECO:0000313" key="9">
    <source>
        <dbReference type="Proteomes" id="UP000013827"/>
    </source>
</evidence>
<evidence type="ECO:0000256" key="1">
    <source>
        <dbReference type="ARBA" id="ARBA00006169"/>
    </source>
</evidence>
<dbReference type="GeneID" id="17283576"/>
<dbReference type="GO" id="GO:0001671">
    <property type="term" value="F:ATPase activator activity"/>
    <property type="evidence" value="ECO:0007669"/>
    <property type="project" value="TreeGrafter"/>
</dbReference>
<dbReference type="eggNOG" id="KOG0714">
    <property type="taxonomic scope" value="Eukaryota"/>
</dbReference>
<dbReference type="SUPFAM" id="SSF144217">
    <property type="entry name" value="CSL zinc finger"/>
    <property type="match status" value="1"/>
</dbReference>
<evidence type="ECO:0000259" key="6">
    <source>
        <dbReference type="PROSITE" id="PS50076"/>
    </source>
</evidence>
<evidence type="ECO:0000313" key="8">
    <source>
        <dbReference type="EnsemblProtists" id="EOD38306"/>
    </source>
</evidence>
<dbReference type="GO" id="GO:0008198">
    <property type="term" value="F:ferrous iron binding"/>
    <property type="evidence" value="ECO:0007669"/>
    <property type="project" value="TreeGrafter"/>
</dbReference>
<protein>
    <recommendedName>
        <fullName evidence="10">Diphthamide biosynthesis protein 4</fullName>
    </recommendedName>
</protein>
<accession>A0A0D3KRC1</accession>
<keyword evidence="2" id="KW-0479">Metal-binding</keyword>
<name>A0A0D3KRC1_EMIH1</name>
<dbReference type="CDD" id="cd06257">
    <property type="entry name" value="DnaJ"/>
    <property type="match status" value="1"/>
</dbReference>
<dbReference type="OMA" id="RSSWEGH"/>
<dbReference type="KEGG" id="ehx:EMIHUDRAFT_454693"/>
<reference evidence="8" key="2">
    <citation type="submission" date="2024-10" db="UniProtKB">
        <authorList>
            <consortium name="EnsemblProtists"/>
        </authorList>
    </citation>
    <scope>IDENTIFICATION</scope>
</reference>
<reference evidence="9" key="1">
    <citation type="journal article" date="2013" name="Nature">
        <title>Pan genome of the phytoplankton Emiliania underpins its global distribution.</title>
        <authorList>
            <person name="Read B.A."/>
            <person name="Kegel J."/>
            <person name="Klute M.J."/>
            <person name="Kuo A."/>
            <person name="Lefebvre S.C."/>
            <person name="Maumus F."/>
            <person name="Mayer C."/>
            <person name="Miller J."/>
            <person name="Monier A."/>
            <person name="Salamov A."/>
            <person name="Young J."/>
            <person name="Aguilar M."/>
            <person name="Claverie J.M."/>
            <person name="Frickenhaus S."/>
            <person name="Gonzalez K."/>
            <person name="Herman E.K."/>
            <person name="Lin Y.C."/>
            <person name="Napier J."/>
            <person name="Ogata H."/>
            <person name="Sarno A.F."/>
            <person name="Shmutz J."/>
            <person name="Schroeder D."/>
            <person name="de Vargas C."/>
            <person name="Verret F."/>
            <person name="von Dassow P."/>
            <person name="Valentin K."/>
            <person name="Van de Peer Y."/>
            <person name="Wheeler G."/>
            <person name="Dacks J.B."/>
            <person name="Delwiche C.F."/>
            <person name="Dyhrman S.T."/>
            <person name="Glockner G."/>
            <person name="John U."/>
            <person name="Richards T."/>
            <person name="Worden A.Z."/>
            <person name="Zhang X."/>
            <person name="Grigoriev I.V."/>
            <person name="Allen A.E."/>
            <person name="Bidle K."/>
            <person name="Borodovsky M."/>
            <person name="Bowler C."/>
            <person name="Brownlee C."/>
            <person name="Cock J.M."/>
            <person name="Elias M."/>
            <person name="Gladyshev V.N."/>
            <person name="Groth M."/>
            <person name="Guda C."/>
            <person name="Hadaegh A."/>
            <person name="Iglesias-Rodriguez M.D."/>
            <person name="Jenkins J."/>
            <person name="Jones B.M."/>
            <person name="Lawson T."/>
            <person name="Leese F."/>
            <person name="Lindquist E."/>
            <person name="Lobanov A."/>
            <person name="Lomsadze A."/>
            <person name="Malik S.B."/>
            <person name="Marsh M.E."/>
            <person name="Mackinder L."/>
            <person name="Mock T."/>
            <person name="Mueller-Roeber B."/>
            <person name="Pagarete A."/>
            <person name="Parker M."/>
            <person name="Probert I."/>
            <person name="Quesneville H."/>
            <person name="Raines C."/>
            <person name="Rensing S.A."/>
            <person name="Riano-Pachon D.M."/>
            <person name="Richier S."/>
            <person name="Rokitta S."/>
            <person name="Shiraiwa Y."/>
            <person name="Soanes D.M."/>
            <person name="van der Giezen M."/>
            <person name="Wahlund T.M."/>
            <person name="Williams B."/>
            <person name="Wilson W."/>
            <person name="Wolfe G."/>
            <person name="Wurch L.L."/>
        </authorList>
    </citation>
    <scope>NUCLEOTIDE SEQUENCE</scope>
</reference>
<dbReference type="Pfam" id="PF05207">
    <property type="entry name" value="Zn_ribbon_CSL"/>
    <property type="match status" value="1"/>
</dbReference>
<dbReference type="HOGENOM" id="CLU_1196759_0_0_1"/>
<evidence type="ECO:0000256" key="4">
    <source>
        <dbReference type="ARBA" id="ARBA00023004"/>
    </source>
</evidence>
<proteinExistence type="inferred from homology"/>
<dbReference type="Gene3D" id="3.10.660.10">
    <property type="entry name" value="DPH Zinc finger"/>
    <property type="match status" value="1"/>
</dbReference>
<dbReference type="SMART" id="SM00271">
    <property type="entry name" value="DnaJ"/>
    <property type="match status" value="1"/>
</dbReference>
<dbReference type="SUPFAM" id="SSF46565">
    <property type="entry name" value="Chaperone J-domain"/>
    <property type="match status" value="1"/>
</dbReference>
<keyword evidence="4" id="KW-0408">Iron</keyword>
<dbReference type="STRING" id="2903.R1FRL8"/>
<feature type="domain" description="J" evidence="6">
    <location>
        <begin position="69"/>
        <end position="136"/>
    </location>
</feature>
<evidence type="ECO:0000256" key="5">
    <source>
        <dbReference type="SAM" id="MobiDB-lite"/>
    </source>
</evidence>
<dbReference type="InterPro" id="IPR007872">
    <property type="entry name" value="DPH_MB_dom"/>
</dbReference>
<dbReference type="PANTHER" id="PTHR45255">
    <property type="entry name" value="DNAJ HOMOLOG SUBFAMILY C MEMBER 24"/>
    <property type="match status" value="1"/>
</dbReference>
<dbReference type="EnsemblProtists" id="EOD38306">
    <property type="protein sequence ID" value="EOD38306"/>
    <property type="gene ID" value="EMIHUDRAFT_454693"/>
</dbReference>
<evidence type="ECO:0000256" key="3">
    <source>
        <dbReference type="ARBA" id="ARBA00022833"/>
    </source>
</evidence>
<evidence type="ECO:0008006" key="10">
    <source>
        <dbReference type="Google" id="ProtNLM"/>
    </source>
</evidence>
<dbReference type="Gene3D" id="1.10.287.110">
    <property type="entry name" value="DnaJ domain"/>
    <property type="match status" value="1"/>
</dbReference>
<keyword evidence="3" id="KW-0862">Zinc</keyword>
<comment type="similarity">
    <text evidence="1">Belongs to the DPH4 family.</text>
</comment>
<feature type="compositionally biased region" description="Basic and acidic residues" evidence="5">
    <location>
        <begin position="15"/>
        <end position="26"/>
    </location>
</feature>
<sequence length="232" mass="25567">MDTWTLRRSSWEGHHAFFDPDKDNLHSRGAAISEQPKNRKKNTAERERASRPSTALTQGLSGARGRMATAYELLGVPRDASSDELRRAYHRLAREQHPDRAAGSLSRAASVDFVALQEAWEAVRDPEARRLYDASLRADEAAAARVRARAAPVDLGEMDYAEGSDGQGVWSYACRCGAAFELTEQMLCAGIETLECSCCSLAIRPLYARAAEDEERHAPETSMHCGAGIETR</sequence>
<dbReference type="Pfam" id="PF00226">
    <property type="entry name" value="DnaJ"/>
    <property type="match status" value="1"/>
</dbReference>
<dbReference type="PANTHER" id="PTHR45255:SF1">
    <property type="entry name" value="DNAJ HOMOLOG SUBFAMILY C MEMBER 24"/>
    <property type="match status" value="1"/>
</dbReference>
<evidence type="ECO:0000259" key="7">
    <source>
        <dbReference type="PROSITE" id="PS51074"/>
    </source>
</evidence>
<organism evidence="8 9">
    <name type="scientific">Emiliania huxleyi (strain CCMP1516)</name>
    <dbReference type="NCBI Taxonomy" id="280463"/>
    <lineage>
        <taxon>Eukaryota</taxon>
        <taxon>Haptista</taxon>
        <taxon>Haptophyta</taxon>
        <taxon>Prymnesiophyceae</taxon>
        <taxon>Isochrysidales</taxon>
        <taxon>Noelaerhabdaceae</taxon>
        <taxon>Emiliania</taxon>
    </lineage>
</organism>
<dbReference type="PROSITE" id="PS51074">
    <property type="entry name" value="DPH_MB"/>
    <property type="match status" value="1"/>
</dbReference>
<dbReference type="InterPro" id="IPR036869">
    <property type="entry name" value="J_dom_sf"/>
</dbReference>
<feature type="compositionally biased region" description="Polar residues" evidence="5">
    <location>
        <begin position="51"/>
        <end position="60"/>
    </location>
</feature>
<keyword evidence="9" id="KW-1185">Reference proteome</keyword>
<dbReference type="PaxDb" id="2903-EOD38306"/>
<dbReference type="PROSITE" id="PS50076">
    <property type="entry name" value="DNAJ_2"/>
    <property type="match status" value="1"/>
</dbReference>
<evidence type="ECO:0000256" key="2">
    <source>
        <dbReference type="ARBA" id="ARBA00022723"/>
    </source>
</evidence>
<feature type="domain" description="DPH-type MB" evidence="7">
    <location>
        <begin position="149"/>
        <end position="208"/>
    </location>
</feature>
<dbReference type="Proteomes" id="UP000013827">
    <property type="component" value="Unassembled WGS sequence"/>
</dbReference>
<dbReference type="InterPro" id="IPR036671">
    <property type="entry name" value="DPH_MB_sf"/>
</dbReference>
<dbReference type="AlphaFoldDB" id="A0A0D3KRC1"/>
<dbReference type="RefSeq" id="XP_005790735.1">
    <property type="nucleotide sequence ID" value="XM_005790678.1"/>
</dbReference>
<dbReference type="PRINTS" id="PR00625">
    <property type="entry name" value="JDOMAIN"/>
</dbReference>
<dbReference type="InterPro" id="IPR001623">
    <property type="entry name" value="DnaJ_domain"/>
</dbReference>
<feature type="region of interest" description="Disordered" evidence="5">
    <location>
        <begin position="15"/>
        <end position="62"/>
    </location>
</feature>